<reference evidence="1 2" key="1">
    <citation type="submission" date="2017-07" db="EMBL/GenBank/DDBJ databases">
        <title>Flavobacterium cyanobacteriorum sp. nov., isolated from cyanobacterial aggregates in a eutrophic lake.</title>
        <authorList>
            <person name="Cai H."/>
        </authorList>
    </citation>
    <scope>NUCLEOTIDE SEQUENCE [LARGE SCALE GENOMIC DNA]</scope>
    <source>
        <strain evidence="1 2">TH021</strain>
    </source>
</reference>
<dbReference type="AlphaFoldDB" id="A0A256A313"/>
<protein>
    <submittedName>
        <fullName evidence="1">Uncharacterized protein</fullName>
    </submittedName>
</protein>
<evidence type="ECO:0000313" key="1">
    <source>
        <dbReference type="EMBL" id="OYQ48237.1"/>
    </source>
</evidence>
<organism evidence="1 2">
    <name type="scientific">Flavobacterium cyanobacteriorum</name>
    <dbReference type="NCBI Taxonomy" id="2022802"/>
    <lineage>
        <taxon>Bacteria</taxon>
        <taxon>Pseudomonadati</taxon>
        <taxon>Bacteroidota</taxon>
        <taxon>Flavobacteriia</taxon>
        <taxon>Flavobacteriales</taxon>
        <taxon>Flavobacteriaceae</taxon>
        <taxon>Flavobacterium</taxon>
    </lineage>
</organism>
<sequence>MLDNNSNDSLRLFVIQEAGKYVEILPVDNIILVKIPEMRGGYSNFFGKKFNKHIPEKYSAIKIMKGEKTIKEFFIMKVEQLKTDSKGNYIMTY</sequence>
<keyword evidence="2" id="KW-1185">Reference proteome</keyword>
<accession>A0A256A313</accession>
<dbReference type="Proteomes" id="UP000216605">
    <property type="component" value="Unassembled WGS sequence"/>
</dbReference>
<name>A0A256A313_9FLAO</name>
<dbReference type="EMBL" id="NOXV01000075">
    <property type="protein sequence ID" value="OYQ48237.1"/>
    <property type="molecule type" value="Genomic_DNA"/>
</dbReference>
<dbReference type="RefSeq" id="WP_094411625.1">
    <property type="nucleotide sequence ID" value="NZ_NOXV01000075.1"/>
</dbReference>
<proteinExistence type="predicted"/>
<comment type="caution">
    <text evidence="1">The sequence shown here is derived from an EMBL/GenBank/DDBJ whole genome shotgun (WGS) entry which is preliminary data.</text>
</comment>
<evidence type="ECO:0000313" key="2">
    <source>
        <dbReference type="Proteomes" id="UP000216605"/>
    </source>
</evidence>
<gene>
    <name evidence="1" type="ORF">CHU92_00775</name>
</gene>